<dbReference type="InterPro" id="IPR002745">
    <property type="entry name" value="Ptrans_KptA/Tpt1"/>
</dbReference>
<evidence type="ECO:0000256" key="1">
    <source>
        <dbReference type="ARBA" id="ARBA00003343"/>
    </source>
</evidence>
<proteinExistence type="inferred from homology"/>
<organism evidence="8 9">
    <name type="scientific">Phaeoacremonium minimum (strain UCR-PA7)</name>
    <name type="common">Esca disease fungus</name>
    <name type="synonym">Togninia minima</name>
    <dbReference type="NCBI Taxonomy" id="1286976"/>
    <lineage>
        <taxon>Eukaryota</taxon>
        <taxon>Fungi</taxon>
        <taxon>Dikarya</taxon>
        <taxon>Ascomycota</taxon>
        <taxon>Pezizomycotina</taxon>
        <taxon>Sordariomycetes</taxon>
        <taxon>Sordariomycetidae</taxon>
        <taxon>Togniniales</taxon>
        <taxon>Togniniaceae</taxon>
        <taxon>Phaeoacremonium</taxon>
    </lineage>
</organism>
<dbReference type="eggNOG" id="KOG2278">
    <property type="taxonomic scope" value="Eukaryota"/>
</dbReference>
<evidence type="ECO:0000256" key="5">
    <source>
        <dbReference type="ARBA" id="ARBA00023027"/>
    </source>
</evidence>
<evidence type="ECO:0000313" key="9">
    <source>
        <dbReference type="Proteomes" id="UP000014074"/>
    </source>
</evidence>
<reference evidence="9" key="1">
    <citation type="journal article" date="2013" name="Genome Announc.">
        <title>Draft genome sequence of the ascomycete Phaeoacremonium aleophilum strain UCR-PA7, a causal agent of the esca disease complex in grapevines.</title>
        <authorList>
            <person name="Blanco-Ulate B."/>
            <person name="Rolshausen P."/>
            <person name="Cantu D."/>
        </authorList>
    </citation>
    <scope>NUCLEOTIDE SEQUENCE [LARGE SCALE GENOMIC DNA]</scope>
    <source>
        <strain evidence="9">UCR-PA7</strain>
    </source>
</reference>
<dbReference type="AlphaFoldDB" id="R8BXT2"/>
<evidence type="ECO:0000313" key="8">
    <source>
        <dbReference type="EMBL" id="EOO04135.1"/>
    </source>
</evidence>
<dbReference type="InterPro" id="IPR042081">
    <property type="entry name" value="RNA_2'-PTrans_C"/>
</dbReference>
<dbReference type="HOGENOM" id="CLU_052998_0_1_1"/>
<comment type="function">
    <text evidence="1">Catalyzes the last step of tRNA splicing, the transfer of the splice junction 2'-phosphate from ligated tRNA to NAD to produce ADP-ribose 1''-2'' cyclic phosphate.</text>
</comment>
<feature type="compositionally biased region" description="Basic and acidic residues" evidence="7">
    <location>
        <begin position="1"/>
        <end position="10"/>
    </location>
</feature>
<dbReference type="Gene3D" id="3.20.170.30">
    <property type="match status" value="1"/>
</dbReference>
<evidence type="ECO:0000256" key="3">
    <source>
        <dbReference type="ARBA" id="ARBA00012007"/>
    </source>
</evidence>
<dbReference type="Proteomes" id="UP000014074">
    <property type="component" value="Unassembled WGS sequence"/>
</dbReference>
<dbReference type="Gene3D" id="1.10.10.970">
    <property type="entry name" value="RNA 2'-phosphotransferase, Tpt1/KptA family, N-terminal domain"/>
    <property type="match status" value="1"/>
</dbReference>
<dbReference type="GO" id="GO:0000215">
    <property type="term" value="F:tRNA 2'-phosphotransferase activity"/>
    <property type="evidence" value="ECO:0007669"/>
    <property type="project" value="UniProtKB-EC"/>
</dbReference>
<comment type="similarity">
    <text evidence="2">Belongs to the KptA/TPT1 family.</text>
</comment>
<name>R8BXT2_PHAM7</name>
<dbReference type="EC" id="2.7.1.160" evidence="3"/>
<dbReference type="KEGG" id="tmn:UCRPA7_338"/>
<dbReference type="InterPro" id="IPR042080">
    <property type="entry name" value="RNA_2'-PTrans_N"/>
</dbReference>
<evidence type="ECO:0000256" key="6">
    <source>
        <dbReference type="ARBA" id="ARBA00047949"/>
    </source>
</evidence>
<accession>R8BXT2</accession>
<dbReference type="OrthoDB" id="419694at2759"/>
<feature type="compositionally biased region" description="Gly residues" evidence="7">
    <location>
        <begin position="280"/>
        <end position="298"/>
    </location>
</feature>
<dbReference type="GO" id="GO:0006388">
    <property type="term" value="P:tRNA splicing, via endonucleolytic cleavage and ligation"/>
    <property type="evidence" value="ECO:0007669"/>
    <property type="project" value="TreeGrafter"/>
</dbReference>
<keyword evidence="4 8" id="KW-0808">Transferase</keyword>
<dbReference type="PANTHER" id="PTHR12684">
    <property type="entry name" value="PUTATIVE PHOSPHOTRANSFERASE"/>
    <property type="match status" value="1"/>
</dbReference>
<protein>
    <recommendedName>
        <fullName evidence="3">2'-phosphotransferase</fullName>
        <ecNumber evidence="3">2.7.1.160</ecNumber>
    </recommendedName>
</protein>
<dbReference type="GeneID" id="19323722"/>
<feature type="compositionally biased region" description="Gly residues" evidence="7">
    <location>
        <begin position="23"/>
        <end position="37"/>
    </location>
</feature>
<feature type="region of interest" description="Disordered" evidence="7">
    <location>
        <begin position="265"/>
        <end position="298"/>
    </location>
</feature>
<gene>
    <name evidence="8" type="ORF">UCRPA7_338</name>
</gene>
<dbReference type="Pfam" id="PF01885">
    <property type="entry name" value="PTS_2-RNA"/>
    <property type="match status" value="1"/>
</dbReference>
<comment type="catalytic activity">
    <reaction evidence="6">
        <text>2'-phospho-[ligated tRNA] + NAD(+) = mature tRNA + ADP-alpha-D-ribose 1'',2''-cyclic phosphate + nicotinamide</text>
        <dbReference type="Rhea" id="RHEA:23324"/>
        <dbReference type="Rhea" id="RHEA-COMP:11106"/>
        <dbReference type="Rhea" id="RHEA-COMP:11107"/>
        <dbReference type="ChEBI" id="CHEBI:17154"/>
        <dbReference type="ChEBI" id="CHEBI:57540"/>
        <dbReference type="ChEBI" id="CHEBI:76596"/>
        <dbReference type="ChEBI" id="CHEBI:82883"/>
        <dbReference type="ChEBI" id="CHEBI:85027"/>
        <dbReference type="EC" id="2.7.1.160"/>
    </reaction>
</comment>
<evidence type="ECO:0000256" key="2">
    <source>
        <dbReference type="ARBA" id="ARBA00009836"/>
    </source>
</evidence>
<dbReference type="EMBL" id="KB932800">
    <property type="protein sequence ID" value="EOO04135.1"/>
    <property type="molecule type" value="Genomic_DNA"/>
</dbReference>
<keyword evidence="5" id="KW-0520">NAD</keyword>
<dbReference type="RefSeq" id="XP_007911125.1">
    <property type="nucleotide sequence ID" value="XM_007912934.1"/>
</dbReference>
<feature type="region of interest" description="Disordered" evidence="7">
    <location>
        <begin position="1"/>
        <end position="44"/>
    </location>
</feature>
<sequence>MADELADRFEQQASVRPPKGKGRSGGGGKGRSGGPGQGRDVDISRALSRLLRHQAENAGIKLDKEGFAPLDRVLKWGPLRTLEVSFAEVRKAVEDSDKQRFSLKPNPATNPELDESSEDPADWIIRANQGHSIKLESEAMLKPVTLEMDNIPPTVVHGTYFAFWPKILSSGGLKKMGRNHVHCSRGLPEDKENVISGMRKDAELLIYIDVRRSLEDKAMTWWMSDNGVLLSEGDENDVVSTKYFKEVVGRKEDVGLLWQDGEQVAELPSHVKGRPPPSKGGVGGRGGRGGRGRGGGSR</sequence>
<feature type="region of interest" description="Disordered" evidence="7">
    <location>
        <begin position="95"/>
        <end position="118"/>
    </location>
</feature>
<evidence type="ECO:0000256" key="7">
    <source>
        <dbReference type="SAM" id="MobiDB-lite"/>
    </source>
</evidence>
<keyword evidence="9" id="KW-1185">Reference proteome</keyword>
<dbReference type="PANTHER" id="PTHR12684:SF2">
    <property type="entry name" value="TRNA 2'-PHOSPHOTRANSFERASE 1"/>
    <property type="match status" value="1"/>
</dbReference>
<dbReference type="SUPFAM" id="SSF56399">
    <property type="entry name" value="ADP-ribosylation"/>
    <property type="match status" value="1"/>
</dbReference>
<evidence type="ECO:0000256" key="4">
    <source>
        <dbReference type="ARBA" id="ARBA00022679"/>
    </source>
</evidence>